<feature type="domain" description="MacB-like periplasmic core" evidence="8">
    <location>
        <begin position="20"/>
        <end position="249"/>
    </location>
</feature>
<evidence type="ECO:0000256" key="6">
    <source>
        <dbReference type="SAM" id="Phobius"/>
    </source>
</evidence>
<evidence type="ECO:0000256" key="2">
    <source>
        <dbReference type="ARBA" id="ARBA00022475"/>
    </source>
</evidence>
<dbReference type="GO" id="GO:0022857">
    <property type="term" value="F:transmembrane transporter activity"/>
    <property type="evidence" value="ECO:0007669"/>
    <property type="project" value="TreeGrafter"/>
</dbReference>
<dbReference type="Pfam" id="PF12704">
    <property type="entry name" value="MacB_PCD"/>
    <property type="match status" value="1"/>
</dbReference>
<feature type="transmembrane region" description="Helical" evidence="6">
    <location>
        <begin position="21"/>
        <end position="43"/>
    </location>
</feature>
<feature type="transmembrane region" description="Helical" evidence="6">
    <location>
        <begin position="439"/>
        <end position="459"/>
    </location>
</feature>
<name>A0A926Q2K4_9FLAO</name>
<evidence type="ECO:0000313" key="9">
    <source>
        <dbReference type="EMBL" id="MBC9794755.1"/>
    </source>
</evidence>
<keyword evidence="3 6" id="KW-0812">Transmembrane</keyword>
<dbReference type="EMBL" id="JACVDC010000003">
    <property type="protein sequence ID" value="MBC9794755.1"/>
    <property type="molecule type" value="Genomic_DNA"/>
</dbReference>
<dbReference type="Pfam" id="PF02687">
    <property type="entry name" value="FtsX"/>
    <property type="match status" value="2"/>
</dbReference>
<keyword evidence="4 6" id="KW-1133">Transmembrane helix</keyword>
<feature type="transmembrane region" description="Helical" evidence="6">
    <location>
        <begin position="778"/>
        <end position="798"/>
    </location>
</feature>
<dbReference type="InterPro" id="IPR050250">
    <property type="entry name" value="Macrolide_Exporter_MacB"/>
</dbReference>
<evidence type="ECO:0000256" key="5">
    <source>
        <dbReference type="ARBA" id="ARBA00023136"/>
    </source>
</evidence>
<evidence type="ECO:0000313" key="10">
    <source>
        <dbReference type="Proteomes" id="UP000653730"/>
    </source>
</evidence>
<feature type="transmembrane region" description="Helical" evidence="6">
    <location>
        <begin position="692"/>
        <end position="715"/>
    </location>
</feature>
<feature type="transmembrane region" description="Helical" evidence="6">
    <location>
        <begin position="344"/>
        <end position="371"/>
    </location>
</feature>
<feature type="transmembrane region" description="Helical" evidence="6">
    <location>
        <begin position="297"/>
        <end position="319"/>
    </location>
</feature>
<feature type="domain" description="ABC3 transporter permease C-terminal" evidence="7">
    <location>
        <begin position="697"/>
        <end position="799"/>
    </location>
</feature>
<keyword evidence="10" id="KW-1185">Reference proteome</keyword>
<dbReference type="AlphaFoldDB" id="A0A926Q2K4"/>
<keyword evidence="2" id="KW-1003">Cell membrane</keyword>
<dbReference type="InterPro" id="IPR025857">
    <property type="entry name" value="MacB_PCD"/>
</dbReference>
<reference evidence="9 10" key="1">
    <citation type="submission" date="2020-09" db="EMBL/GenBank/DDBJ databases">
        <title>Sinomicrobium weinanense sp. nov., a halophilic bacteria isolated from saline-alkali soil.</title>
        <authorList>
            <person name="Wu P."/>
            <person name="Ren H."/>
            <person name="Mei Y."/>
            <person name="Liang Y."/>
            <person name="Chen Z."/>
        </authorList>
    </citation>
    <scope>NUCLEOTIDE SEQUENCE [LARGE SCALE GENOMIC DNA]</scope>
    <source>
        <strain evidence="9 10">FJxs</strain>
    </source>
</reference>
<dbReference type="Proteomes" id="UP000653730">
    <property type="component" value="Unassembled WGS sequence"/>
</dbReference>
<dbReference type="PANTHER" id="PTHR30572:SF18">
    <property type="entry name" value="ABC-TYPE MACROLIDE FAMILY EXPORT SYSTEM PERMEASE COMPONENT 2"/>
    <property type="match status" value="1"/>
</dbReference>
<dbReference type="PANTHER" id="PTHR30572">
    <property type="entry name" value="MEMBRANE COMPONENT OF TRANSPORTER-RELATED"/>
    <property type="match status" value="1"/>
</dbReference>
<comment type="caution">
    <text evidence="9">The sequence shown here is derived from an EMBL/GenBank/DDBJ whole genome shotgun (WGS) entry which is preliminary data.</text>
</comment>
<organism evidence="9 10">
    <name type="scientific">Sinomicrobium weinanense</name>
    <dbReference type="NCBI Taxonomy" id="2842200"/>
    <lineage>
        <taxon>Bacteria</taxon>
        <taxon>Pseudomonadati</taxon>
        <taxon>Bacteroidota</taxon>
        <taxon>Flavobacteriia</taxon>
        <taxon>Flavobacteriales</taxon>
        <taxon>Flavobacteriaceae</taxon>
        <taxon>Sinomicrobium</taxon>
    </lineage>
</organism>
<feature type="domain" description="ABC3 transporter permease C-terminal" evidence="7">
    <location>
        <begin position="303"/>
        <end position="417"/>
    </location>
</feature>
<proteinExistence type="predicted"/>
<feature type="transmembrane region" description="Helical" evidence="6">
    <location>
        <begin position="736"/>
        <end position="758"/>
    </location>
</feature>
<comment type="subcellular location">
    <subcellularLocation>
        <location evidence="1">Cell membrane</location>
        <topology evidence="1">Multi-pass membrane protein</topology>
    </subcellularLocation>
</comment>
<feature type="transmembrane region" description="Helical" evidence="6">
    <location>
        <begin position="391"/>
        <end position="418"/>
    </location>
</feature>
<protein>
    <submittedName>
        <fullName evidence="9">ABC transporter permease</fullName>
    </submittedName>
</protein>
<accession>A0A926Q2K4</accession>
<evidence type="ECO:0000256" key="3">
    <source>
        <dbReference type="ARBA" id="ARBA00022692"/>
    </source>
</evidence>
<keyword evidence="5 6" id="KW-0472">Membrane</keyword>
<evidence type="ECO:0000256" key="4">
    <source>
        <dbReference type="ARBA" id="ARBA00022989"/>
    </source>
</evidence>
<gene>
    <name evidence="9" type="ORF">IBL28_02150</name>
</gene>
<dbReference type="RefSeq" id="WP_187963914.1">
    <property type="nucleotide sequence ID" value="NZ_JACVDC010000003.1"/>
</dbReference>
<dbReference type="InterPro" id="IPR003838">
    <property type="entry name" value="ABC3_permease_C"/>
</dbReference>
<evidence type="ECO:0000256" key="1">
    <source>
        <dbReference type="ARBA" id="ARBA00004651"/>
    </source>
</evidence>
<evidence type="ECO:0000259" key="7">
    <source>
        <dbReference type="Pfam" id="PF02687"/>
    </source>
</evidence>
<evidence type="ECO:0000259" key="8">
    <source>
        <dbReference type="Pfam" id="PF12704"/>
    </source>
</evidence>
<sequence length="815" mass="92211">MIKNYLKIAFRNLWNNRLFSLINVISLAIGLCASFVIGLAVYYDLTFDTFHPDGDRIFRITSDFISPEGKFYNSGVPRPLTATLKEGTPGVPHVSAFITADFLKVENRQARQSYKNPGEAIYADGNYFDIFKYDWLAGNPETALANPNELVLTGKRAGKYFPSLTPQQVIGQTLVYNDSVVVKVTGVVANFKERSDLIFEEFLSLQTATQSDMKDMVADTNWNNTNSASQLFIKTAENTDISDIQKRLDILAEQHEDKQLLEFGQKRRFHIQPLKDIHFNPNYGIFDYSTGQASKPVLIGLSCIAFFLLILGSINFINLNTAQATYRAREIGVRKTLGGSRQQLIFQFLTETFLLTCIAALISVLFSFWLLDTFSGFLADGVQFHLFANPLIIAFAFLLIVIVSLLSGYYPALVLSGFKPVTVLKNQIMPAGGTASFRKYLTVFQFVIAQVFIIATLLVGKQIHFLMSRDMGIKTDAIAFVRTPWHDASMDKRIRFMEEIKTIPQIQKVSLGGNPPASFNTHSMTTNYVGEKNEVHANLQLLYGDAKYMDLYDIELLAGRKLLNDTIREYIINETYMNILGFNSPEEALGKELIVDEDRSSIVGVMKDFNQRSLKSKIEPMALVGDWYRNRYSQFNTVHFSLQAAHTENWPDAMARIENTWKEIYPDSDFGPQFMDDTVKRFYRQESRISTLLNWATALSVLISCLGLLGLVIYTTERRTKEIGVRKVLGASLMQINFLLCAEFLLLIGLAYVIAVPIAWLSLNAWLQDFAYKTRMSWWVFLASGGCMLIIALMIMSIRTLSKARTNPVKSLRTE</sequence>
<dbReference type="GO" id="GO:0005886">
    <property type="term" value="C:plasma membrane"/>
    <property type="evidence" value="ECO:0007669"/>
    <property type="project" value="UniProtKB-SubCell"/>
</dbReference>